<dbReference type="GeneID" id="115468166"/>
<dbReference type="FunFam" id="1.20.1070.10:FF:000006">
    <property type="entry name" value="Olfactory receptor"/>
    <property type="match status" value="1"/>
</dbReference>
<dbReference type="GO" id="GO:0004930">
    <property type="term" value="F:G protein-coupled receptor activity"/>
    <property type="evidence" value="ECO:0007669"/>
    <property type="project" value="UniProtKB-KW"/>
</dbReference>
<keyword evidence="9" id="KW-0675">Receptor</keyword>
<feature type="domain" description="G-protein coupled receptors family 1 profile" evidence="11">
    <location>
        <begin position="43"/>
        <end position="294"/>
    </location>
</feature>
<evidence type="ECO:0000256" key="2">
    <source>
        <dbReference type="ARBA" id="ARBA00004141"/>
    </source>
</evidence>
<evidence type="ECO:0000256" key="5">
    <source>
        <dbReference type="ARBA" id="ARBA00022725"/>
    </source>
</evidence>
<evidence type="ECO:0000256" key="8">
    <source>
        <dbReference type="ARBA" id="ARBA00023224"/>
    </source>
</evidence>
<dbReference type="PANTHER" id="PTHR26450">
    <property type="entry name" value="OLFACTORY RECEPTOR 56B1-RELATED"/>
    <property type="match status" value="1"/>
</dbReference>
<dbReference type="InterPro" id="IPR000276">
    <property type="entry name" value="GPCR_Rhodpsn"/>
</dbReference>
<dbReference type="InterPro" id="IPR000725">
    <property type="entry name" value="Olfact_rcpt"/>
</dbReference>
<feature type="transmembrane region" description="Helical" evidence="10">
    <location>
        <begin position="101"/>
        <end position="122"/>
    </location>
</feature>
<evidence type="ECO:0000256" key="4">
    <source>
        <dbReference type="ARBA" id="ARBA00022692"/>
    </source>
</evidence>
<dbReference type="PROSITE" id="PS50262">
    <property type="entry name" value="G_PROTEIN_RECEP_F1_2"/>
    <property type="match status" value="1"/>
</dbReference>
<dbReference type="Gene3D" id="1.20.1070.10">
    <property type="entry name" value="Rhodopsin 7-helix transmembrane proteins"/>
    <property type="match status" value="1"/>
</dbReference>
<comment type="subcellular location">
    <subcellularLocation>
        <location evidence="10">Cell membrane</location>
        <topology evidence="10">Multi-pass membrane protein</topology>
    </subcellularLocation>
    <subcellularLocation>
        <location evidence="2">Membrane</location>
        <topology evidence="2">Multi-pass membrane protein</topology>
    </subcellularLocation>
</comment>
<evidence type="ECO:0000256" key="6">
    <source>
        <dbReference type="ARBA" id="ARBA00022989"/>
    </source>
</evidence>
<evidence type="ECO:0000256" key="7">
    <source>
        <dbReference type="ARBA" id="ARBA00023136"/>
    </source>
</evidence>
<evidence type="ECO:0000256" key="1">
    <source>
        <dbReference type="ARBA" id="ARBA00002936"/>
    </source>
</evidence>
<feature type="transmembrane region" description="Helical" evidence="10">
    <location>
        <begin position="27"/>
        <end position="51"/>
    </location>
</feature>
<keyword evidence="6 10" id="KW-1133">Transmembrane helix</keyword>
<reference evidence="13" key="1">
    <citation type="submission" date="2025-08" db="UniProtKB">
        <authorList>
            <consortium name="RefSeq"/>
        </authorList>
    </citation>
    <scope>IDENTIFICATION</scope>
</reference>
<dbReference type="KEGG" id="muo:115468166"/>
<dbReference type="PRINTS" id="PR00237">
    <property type="entry name" value="GPCRRHODOPSN"/>
</dbReference>
<keyword evidence="3 10" id="KW-0716">Sensory transduction</keyword>
<dbReference type="PANTHER" id="PTHR26450:SF87">
    <property type="entry name" value="OLFACTORY RECEPTOR 51F2"/>
    <property type="match status" value="1"/>
</dbReference>
<dbReference type="OrthoDB" id="9444602at2759"/>
<keyword evidence="5 10" id="KW-0552">Olfaction</keyword>
<evidence type="ECO:0000259" key="11">
    <source>
        <dbReference type="PROSITE" id="PS50262"/>
    </source>
</evidence>
<dbReference type="PROSITE" id="PS00237">
    <property type="entry name" value="G_PROTEIN_RECEP_F1_1"/>
    <property type="match status" value="1"/>
</dbReference>
<accession>A0A6P7XXX4</accession>
<comment type="similarity">
    <text evidence="9">Belongs to the G-protein coupled receptor 1 family.</text>
</comment>
<keyword evidence="4 9" id="KW-0812">Transmembrane</keyword>
<evidence type="ECO:0000256" key="10">
    <source>
        <dbReference type="RuleBase" id="RU363047"/>
    </source>
</evidence>
<dbReference type="Proteomes" id="UP000515156">
    <property type="component" value="Chromosome 4"/>
</dbReference>
<keyword evidence="8 9" id="KW-0807">Transducer</keyword>
<name>A0A6P7XXX4_9AMPH</name>
<feature type="transmembrane region" description="Helical" evidence="10">
    <location>
        <begin position="142"/>
        <end position="165"/>
    </location>
</feature>
<feature type="transmembrane region" description="Helical" evidence="10">
    <location>
        <begin position="274"/>
        <end position="294"/>
    </location>
</feature>
<dbReference type="Pfam" id="PF13853">
    <property type="entry name" value="7tm_4"/>
    <property type="match status" value="1"/>
</dbReference>
<dbReference type="GO" id="GO:0005886">
    <property type="term" value="C:plasma membrane"/>
    <property type="evidence" value="ECO:0007669"/>
    <property type="project" value="UniProtKB-SubCell"/>
</dbReference>
<dbReference type="GO" id="GO:0004984">
    <property type="term" value="F:olfactory receptor activity"/>
    <property type="evidence" value="ECO:0007669"/>
    <property type="project" value="InterPro"/>
</dbReference>
<protein>
    <recommendedName>
        <fullName evidence="10">Olfactory receptor</fullName>
    </recommendedName>
</protein>
<feature type="transmembrane region" description="Helical" evidence="10">
    <location>
        <begin position="239"/>
        <end position="262"/>
    </location>
</feature>
<dbReference type="RefSeq" id="XP_030055570.1">
    <property type="nucleotide sequence ID" value="XM_030199710.1"/>
</dbReference>
<dbReference type="AlphaFoldDB" id="A0A6P7XXX4"/>
<feature type="transmembrane region" description="Helical" evidence="10">
    <location>
        <begin position="204"/>
        <end position="227"/>
    </location>
</feature>
<organism evidence="12 13">
    <name type="scientific">Microcaecilia unicolor</name>
    <dbReference type="NCBI Taxonomy" id="1415580"/>
    <lineage>
        <taxon>Eukaryota</taxon>
        <taxon>Metazoa</taxon>
        <taxon>Chordata</taxon>
        <taxon>Craniata</taxon>
        <taxon>Vertebrata</taxon>
        <taxon>Euteleostomi</taxon>
        <taxon>Amphibia</taxon>
        <taxon>Gymnophiona</taxon>
        <taxon>Siphonopidae</taxon>
        <taxon>Microcaecilia</taxon>
    </lineage>
</organism>
<evidence type="ECO:0000313" key="12">
    <source>
        <dbReference type="Proteomes" id="UP000515156"/>
    </source>
</evidence>
<comment type="function">
    <text evidence="1">Odorant receptor.</text>
</comment>
<evidence type="ECO:0000256" key="3">
    <source>
        <dbReference type="ARBA" id="ARBA00022606"/>
    </source>
</evidence>
<dbReference type="InterPro" id="IPR050402">
    <property type="entry name" value="OR51/52/56-like"/>
</dbReference>
<evidence type="ECO:0000313" key="13">
    <source>
        <dbReference type="RefSeq" id="XP_030055570.1"/>
    </source>
</evidence>
<dbReference type="PRINTS" id="PR00245">
    <property type="entry name" value="OLFACTORYR"/>
</dbReference>
<keyword evidence="7 10" id="KW-0472">Membrane</keyword>
<dbReference type="SUPFAM" id="SSF81321">
    <property type="entry name" value="Family A G protein-coupled receptor-like"/>
    <property type="match status" value="1"/>
</dbReference>
<sequence>MSVLNHSHYQPSFFILKGIPGLEDGHIWISIPCCAFYVCTIVANSLILFIIKTEAGLHQPMYILLSMLSGSDIALPTCVIPKMLAAFWFNSREIYFEACLIQMYFTHSFVVVESGVLTVMAFDRYVAICNPLRYTCILTSQLLAKIGLVVLLRSALLFAPLPFLLKRLTFCPNNVIAHTYCEHMSIAKLACADIRINSVYGMTAALTIIALDFPCIVLSYALILKAVIGLSTKEARVKAFNTCTAHVCVIVMFYAPIVSTVLLQRIAHKTSPTVHIIVANLYIIVPPAINPVLYSVNTKEIRQRVLKIFYHRRAI</sequence>
<keyword evidence="10" id="KW-1003">Cell membrane</keyword>
<keyword evidence="12" id="KW-1185">Reference proteome</keyword>
<gene>
    <name evidence="13" type="primary">LOC115468166</name>
</gene>
<dbReference type="InterPro" id="IPR017452">
    <property type="entry name" value="GPCR_Rhodpsn_7TM"/>
</dbReference>
<keyword evidence="9" id="KW-0297">G-protein coupled receptor</keyword>
<feature type="transmembrane region" description="Helical" evidence="10">
    <location>
        <begin position="63"/>
        <end position="89"/>
    </location>
</feature>
<evidence type="ECO:0000256" key="9">
    <source>
        <dbReference type="RuleBase" id="RU000688"/>
    </source>
</evidence>
<proteinExistence type="inferred from homology"/>
<dbReference type="InParanoid" id="A0A6P7XXX4"/>